<feature type="region of interest" description="Disordered" evidence="3">
    <location>
        <begin position="972"/>
        <end position="991"/>
    </location>
</feature>
<dbReference type="InterPro" id="IPR015915">
    <property type="entry name" value="Kelch-typ_b-propeller"/>
</dbReference>
<evidence type="ECO:0000313" key="6">
    <source>
        <dbReference type="EMBL" id="KOO31368.1"/>
    </source>
</evidence>
<feature type="domain" description="SAM" evidence="5">
    <location>
        <begin position="583"/>
        <end position="646"/>
    </location>
</feature>
<dbReference type="SUPFAM" id="SSF47769">
    <property type="entry name" value="SAM/Pointed domain"/>
    <property type="match status" value="1"/>
</dbReference>
<feature type="compositionally biased region" description="Basic and acidic residues" evidence="3">
    <location>
        <begin position="473"/>
        <end position="485"/>
    </location>
</feature>
<protein>
    <submittedName>
        <fullName evidence="6">Kelch repeat</fullName>
    </submittedName>
</protein>
<evidence type="ECO:0000256" key="3">
    <source>
        <dbReference type="SAM" id="MobiDB-lite"/>
    </source>
</evidence>
<dbReference type="PROSITE" id="PS50105">
    <property type="entry name" value="SAM_DOMAIN"/>
    <property type="match status" value="1"/>
</dbReference>
<feature type="domain" description="Protein kinase" evidence="4">
    <location>
        <begin position="622"/>
        <end position="933"/>
    </location>
</feature>
<sequence>MTLHRYVRDETQLEEDRLYLFGGVGTHTDVVLYLDLLRKTWVTPRTIGHDKPIALIGHTAAQVGKELFFFGGRDIHRPYNAVWVLDAIEHEWKKPSPMGTSPPPCSKHTMVAQGTRLYVALGEISQDRVFVYDTTKHAWAQAEVTPDTPAPPLTRASCALVGNELIVFGGVHEESRETVNTLALLDMPTMSWHVVDAGGWVPSSRVGNALCALDGRLYLFGGLDSSGPTQTFANYEASAMVWEAPQLEGAAPGARVGHTMVSASNGQVYVYGGASGGRPLSEIFVLDLSRSFWERAVVVDPRAEAPPPKVGHACVFVKVGQMGQLAKDNHHYVGDKLLCFGGGDGRKATNETILIDLPSLATLKLQPFGEPPQERMVGSKMFVFGGVANGNTLGDLIFLDIPLFHWCRPRTSAPPRARGNHASTVVNSRFIIFGGSTGGTFFSDTAILDLESRSTSHPLPETLGRKPASAMAERAEKDLAEDRQRQAANAAAPLLSTSTALTIVSTDGAAAAASTDGKRRVTFGAQAGTKYLALTGPSTGGEAERDRLLALNLPNEMKYAREFSTDERLLYKGAGVVEDAWLYDCKSIVEWLRHWSLGKLISTFQVHEVDLEVAIDLTEEDLEEMGVLEKGRRRRVLQALGNLRNWCMRAARQQYENEQLFMGRYSVAGTAEWGAYMVMTGTDCKTGRSICLKVTSDYQRHTHELAIRKKLDTEYVVECFDSLEDVLGNYTTVLEYGGISLRQMLREQVVSDTQRRQLAERMIAVARHMHSHKVVHADLRPDHFFLIDGQWKLMDMSRAVETGASVPSVRGTQPLCYCAPEVAELILRRNERDNADRSPSSRDGSLRFELAATPKLDSWGLGLAIYELFSSGGAPLFPFATDASHLEALADGTVDTYLGAVSPPAARHVLEKLLEIEPERRASLDDVIKHAWFGGGLDTIELQDSFAGLQQAQELTQRQLATMQAELRGKKMAAKEAAQSAAHLEEEQYKRREAAASKRRAVLSAGIGAP</sequence>
<dbReference type="AlphaFoldDB" id="A0A0M0JZ08"/>
<dbReference type="InterPro" id="IPR001660">
    <property type="entry name" value="SAM"/>
</dbReference>
<dbReference type="InterPro" id="IPR000719">
    <property type="entry name" value="Prot_kinase_dom"/>
</dbReference>
<dbReference type="SMART" id="SM00220">
    <property type="entry name" value="S_TKc"/>
    <property type="match status" value="1"/>
</dbReference>
<dbReference type="Pfam" id="PF24681">
    <property type="entry name" value="Kelch_KLHDC2_KLHL20_DRC7"/>
    <property type="match status" value="2"/>
</dbReference>
<dbReference type="EMBL" id="JWZX01002031">
    <property type="protein sequence ID" value="KOO31368.1"/>
    <property type="molecule type" value="Genomic_DNA"/>
</dbReference>
<feature type="region of interest" description="Disordered" evidence="3">
    <location>
        <begin position="453"/>
        <end position="491"/>
    </location>
</feature>
<dbReference type="Gene3D" id="2.120.10.80">
    <property type="entry name" value="Kelch-type beta propeller"/>
    <property type="match status" value="3"/>
</dbReference>
<dbReference type="PANTHER" id="PTHR46093:SF18">
    <property type="entry name" value="FIBRONECTIN TYPE-III DOMAIN-CONTAINING PROTEIN"/>
    <property type="match status" value="1"/>
</dbReference>
<dbReference type="PANTHER" id="PTHR46093">
    <property type="entry name" value="ACYL-COA-BINDING DOMAIN-CONTAINING PROTEIN 5"/>
    <property type="match status" value="1"/>
</dbReference>
<dbReference type="CDD" id="cd09487">
    <property type="entry name" value="SAM_superfamily"/>
    <property type="match status" value="1"/>
</dbReference>
<dbReference type="Gene3D" id="1.10.150.50">
    <property type="entry name" value="Transcription Factor, Ets-1"/>
    <property type="match status" value="1"/>
</dbReference>
<accession>A0A0M0JZ08</accession>
<evidence type="ECO:0000313" key="7">
    <source>
        <dbReference type="Proteomes" id="UP000037460"/>
    </source>
</evidence>
<reference evidence="7" key="1">
    <citation type="journal article" date="2015" name="PLoS Genet.">
        <title>Genome Sequence and Transcriptome Analyses of Chrysochromulina tobin: Metabolic Tools for Enhanced Algal Fitness in the Prominent Order Prymnesiales (Haptophyceae).</title>
        <authorList>
            <person name="Hovde B.T."/>
            <person name="Deodato C.R."/>
            <person name="Hunsperger H.M."/>
            <person name="Ryken S.A."/>
            <person name="Yost W."/>
            <person name="Jha R.K."/>
            <person name="Patterson J."/>
            <person name="Monnat R.J. Jr."/>
            <person name="Barlow S.B."/>
            <person name="Starkenburg S.R."/>
            <person name="Cattolico R.A."/>
        </authorList>
    </citation>
    <scope>NUCLEOTIDE SEQUENCE</scope>
    <source>
        <strain evidence="7">CCMP291</strain>
    </source>
</reference>
<evidence type="ECO:0000256" key="1">
    <source>
        <dbReference type="ARBA" id="ARBA00022441"/>
    </source>
</evidence>
<dbReference type="GO" id="GO:0004672">
    <property type="term" value="F:protein kinase activity"/>
    <property type="evidence" value="ECO:0007669"/>
    <property type="project" value="InterPro"/>
</dbReference>
<dbReference type="Pfam" id="PF00536">
    <property type="entry name" value="SAM_1"/>
    <property type="match status" value="1"/>
</dbReference>
<dbReference type="Pfam" id="PF00069">
    <property type="entry name" value="Pkinase"/>
    <property type="match status" value="1"/>
</dbReference>
<proteinExistence type="predicted"/>
<dbReference type="InterPro" id="IPR013761">
    <property type="entry name" value="SAM/pointed_sf"/>
</dbReference>
<dbReference type="SUPFAM" id="SSF117281">
    <property type="entry name" value="Kelch motif"/>
    <property type="match status" value="2"/>
</dbReference>
<evidence type="ECO:0000256" key="2">
    <source>
        <dbReference type="ARBA" id="ARBA00022737"/>
    </source>
</evidence>
<dbReference type="GO" id="GO:0005524">
    <property type="term" value="F:ATP binding"/>
    <property type="evidence" value="ECO:0007669"/>
    <property type="project" value="InterPro"/>
</dbReference>
<dbReference type="InterPro" id="IPR011009">
    <property type="entry name" value="Kinase-like_dom_sf"/>
</dbReference>
<keyword evidence="7" id="KW-1185">Reference proteome</keyword>
<name>A0A0M0JZ08_9EUKA</name>
<keyword evidence="1" id="KW-0880">Kelch repeat</keyword>
<comment type="caution">
    <text evidence="6">The sequence shown here is derived from an EMBL/GenBank/DDBJ whole genome shotgun (WGS) entry which is preliminary data.</text>
</comment>
<dbReference type="SMART" id="SM00454">
    <property type="entry name" value="SAM"/>
    <property type="match status" value="1"/>
</dbReference>
<evidence type="ECO:0000259" key="4">
    <source>
        <dbReference type="PROSITE" id="PS50011"/>
    </source>
</evidence>
<dbReference type="SUPFAM" id="SSF56112">
    <property type="entry name" value="Protein kinase-like (PK-like)"/>
    <property type="match status" value="1"/>
</dbReference>
<gene>
    <name evidence="6" type="ORF">Ctob_013652</name>
</gene>
<evidence type="ECO:0000259" key="5">
    <source>
        <dbReference type="PROSITE" id="PS50105"/>
    </source>
</evidence>
<dbReference type="OrthoDB" id="10251809at2759"/>
<dbReference type="Gene3D" id="1.10.510.10">
    <property type="entry name" value="Transferase(Phosphotransferase) domain 1"/>
    <property type="match status" value="1"/>
</dbReference>
<dbReference type="Proteomes" id="UP000037460">
    <property type="component" value="Unassembled WGS sequence"/>
</dbReference>
<keyword evidence="2" id="KW-0677">Repeat</keyword>
<dbReference type="PROSITE" id="PS50011">
    <property type="entry name" value="PROTEIN_KINASE_DOM"/>
    <property type="match status" value="1"/>
</dbReference>
<organism evidence="6 7">
    <name type="scientific">Chrysochromulina tobinii</name>
    <dbReference type="NCBI Taxonomy" id="1460289"/>
    <lineage>
        <taxon>Eukaryota</taxon>
        <taxon>Haptista</taxon>
        <taxon>Haptophyta</taxon>
        <taxon>Prymnesiophyceae</taxon>
        <taxon>Prymnesiales</taxon>
        <taxon>Chrysochromulinaceae</taxon>
        <taxon>Chrysochromulina</taxon>
    </lineage>
</organism>